<organism evidence="1 2">
    <name type="scientific">Porites evermanni</name>
    <dbReference type="NCBI Taxonomy" id="104178"/>
    <lineage>
        <taxon>Eukaryota</taxon>
        <taxon>Metazoa</taxon>
        <taxon>Cnidaria</taxon>
        <taxon>Anthozoa</taxon>
        <taxon>Hexacorallia</taxon>
        <taxon>Scleractinia</taxon>
        <taxon>Fungiina</taxon>
        <taxon>Poritidae</taxon>
        <taxon>Porites</taxon>
    </lineage>
</organism>
<evidence type="ECO:0008006" key="3">
    <source>
        <dbReference type="Google" id="ProtNLM"/>
    </source>
</evidence>
<accession>A0ABN8LTY2</accession>
<dbReference type="SUPFAM" id="SSF54001">
    <property type="entry name" value="Cysteine proteinases"/>
    <property type="match status" value="1"/>
</dbReference>
<evidence type="ECO:0000313" key="1">
    <source>
        <dbReference type="EMBL" id="CAH3019112.1"/>
    </source>
</evidence>
<keyword evidence="2" id="KW-1185">Reference proteome</keyword>
<evidence type="ECO:0000313" key="2">
    <source>
        <dbReference type="Proteomes" id="UP001159427"/>
    </source>
</evidence>
<reference evidence="1 2" key="1">
    <citation type="submission" date="2022-05" db="EMBL/GenBank/DDBJ databases">
        <authorList>
            <consortium name="Genoscope - CEA"/>
            <person name="William W."/>
        </authorList>
    </citation>
    <scope>NUCLEOTIDE SEQUENCE [LARGE SCALE GENOMIC DNA]</scope>
</reference>
<dbReference type="Proteomes" id="UP001159427">
    <property type="component" value="Unassembled WGS sequence"/>
</dbReference>
<gene>
    <name evidence="1" type="ORF">PEVE_00001156</name>
</gene>
<dbReference type="InterPro" id="IPR038765">
    <property type="entry name" value="Papain-like_cys_pep_sf"/>
</dbReference>
<sequence length="108" mass="12369">MDNPVRRILSKNFIALIFHTLIKHKSRLALKIRNQKVQKQKGYNDCALFAIAFAITLCHGGDPTTKRYDQRAMRQHLVDCLESSRMTEFPPTDDIVELVHPVVGKNVP</sequence>
<comment type="caution">
    <text evidence="1">The sequence shown here is derived from an EMBL/GenBank/DDBJ whole genome shotgun (WGS) entry which is preliminary data.</text>
</comment>
<dbReference type="PANTHER" id="PTHR34718">
    <property type="entry name" value="PHD-TYPE DOMAIN-CONTAINING PROTEIN"/>
    <property type="match status" value="1"/>
</dbReference>
<dbReference type="EMBL" id="CALNXI010000106">
    <property type="protein sequence ID" value="CAH3019112.1"/>
    <property type="molecule type" value="Genomic_DNA"/>
</dbReference>
<feature type="non-terminal residue" evidence="1">
    <location>
        <position position="108"/>
    </location>
</feature>
<protein>
    <recommendedName>
        <fullName evidence="3">Ubiquitin-like protease family profile domain-containing protein</fullName>
    </recommendedName>
</protein>
<name>A0ABN8LTY2_9CNID</name>
<dbReference type="PANTHER" id="PTHR34718:SF2">
    <property type="entry name" value="PHD-TYPE DOMAIN-CONTAINING PROTEIN"/>
    <property type="match status" value="1"/>
</dbReference>
<proteinExistence type="predicted"/>